<evidence type="ECO:0000313" key="2">
    <source>
        <dbReference type="Proteomes" id="UP001154282"/>
    </source>
</evidence>
<protein>
    <submittedName>
        <fullName evidence="1">Uncharacterized protein</fullName>
    </submittedName>
</protein>
<organism evidence="1 2">
    <name type="scientific">Linum tenue</name>
    <dbReference type="NCBI Taxonomy" id="586396"/>
    <lineage>
        <taxon>Eukaryota</taxon>
        <taxon>Viridiplantae</taxon>
        <taxon>Streptophyta</taxon>
        <taxon>Embryophyta</taxon>
        <taxon>Tracheophyta</taxon>
        <taxon>Spermatophyta</taxon>
        <taxon>Magnoliopsida</taxon>
        <taxon>eudicotyledons</taxon>
        <taxon>Gunneridae</taxon>
        <taxon>Pentapetalae</taxon>
        <taxon>rosids</taxon>
        <taxon>fabids</taxon>
        <taxon>Malpighiales</taxon>
        <taxon>Linaceae</taxon>
        <taxon>Linum</taxon>
    </lineage>
</organism>
<accession>A0AAV0Q4N0</accession>
<dbReference type="EMBL" id="CAMGYJ010000009">
    <property type="protein sequence ID" value="CAI0540449.1"/>
    <property type="molecule type" value="Genomic_DNA"/>
</dbReference>
<comment type="caution">
    <text evidence="1">The sequence shown here is derived from an EMBL/GenBank/DDBJ whole genome shotgun (WGS) entry which is preliminary data.</text>
</comment>
<sequence>DAVIELTQRFPVFKHVVWDKVEYIFSPVQTDKHYRVYAADLRSQKTFLLDNMKPKPAVAKVDHGPMGKIDIRVWGCFPCKAQHRFSLA</sequence>
<dbReference type="AlphaFoldDB" id="A0AAV0Q4N0"/>
<feature type="non-terminal residue" evidence="1">
    <location>
        <position position="1"/>
    </location>
</feature>
<reference evidence="1" key="1">
    <citation type="submission" date="2022-08" db="EMBL/GenBank/DDBJ databases">
        <authorList>
            <person name="Gutierrez-Valencia J."/>
        </authorList>
    </citation>
    <scope>NUCLEOTIDE SEQUENCE</scope>
</reference>
<gene>
    <name evidence="1" type="ORF">LITE_LOCUS41690</name>
</gene>
<evidence type="ECO:0000313" key="1">
    <source>
        <dbReference type="EMBL" id="CAI0540449.1"/>
    </source>
</evidence>
<dbReference type="Proteomes" id="UP001154282">
    <property type="component" value="Unassembled WGS sequence"/>
</dbReference>
<proteinExistence type="predicted"/>
<name>A0AAV0Q4N0_9ROSI</name>
<keyword evidence="2" id="KW-1185">Reference proteome</keyword>